<evidence type="ECO:0000313" key="14">
    <source>
        <dbReference type="EnsemblMetazoa" id="CLYHEMP013405.1"/>
    </source>
</evidence>
<keyword evidence="4" id="KW-0540">Nuclease</keyword>
<proteinExistence type="predicted"/>
<accession>A0A7M5WUQ4</accession>
<dbReference type="AlphaFoldDB" id="A0A7M5WUQ4"/>
<dbReference type="EnsemblMetazoa" id="CLYHEMT013405.1">
    <property type="protein sequence ID" value="CLYHEMP013405.1"/>
    <property type="gene ID" value="CLYHEMG013405"/>
</dbReference>
<reference evidence="14" key="1">
    <citation type="submission" date="2021-01" db="UniProtKB">
        <authorList>
            <consortium name="EnsemblMetazoa"/>
        </authorList>
    </citation>
    <scope>IDENTIFICATION</scope>
</reference>
<dbReference type="PANTHER" id="PTHR15822:SF4">
    <property type="entry name" value="TYROSYL-DNA PHOSPHODIESTERASE 2"/>
    <property type="match status" value="1"/>
</dbReference>
<evidence type="ECO:0000256" key="11">
    <source>
        <dbReference type="SAM" id="MobiDB-lite"/>
    </source>
</evidence>
<dbReference type="GO" id="GO:0004518">
    <property type="term" value="F:nuclease activity"/>
    <property type="evidence" value="ECO:0007669"/>
    <property type="project" value="UniProtKB-KW"/>
</dbReference>
<keyword evidence="12" id="KW-1133">Transmembrane helix</keyword>
<evidence type="ECO:0000256" key="10">
    <source>
        <dbReference type="ARBA" id="ARBA00023242"/>
    </source>
</evidence>
<keyword evidence="10" id="KW-0539">Nucleus</keyword>
<evidence type="ECO:0000256" key="3">
    <source>
        <dbReference type="ARBA" id="ARBA00004322"/>
    </source>
</evidence>
<evidence type="ECO:0000256" key="6">
    <source>
        <dbReference type="ARBA" id="ARBA00022763"/>
    </source>
</evidence>
<keyword evidence="12" id="KW-0812">Transmembrane</keyword>
<dbReference type="InterPro" id="IPR051547">
    <property type="entry name" value="TDP2-like"/>
</dbReference>
<keyword evidence="7" id="KW-0378">Hydrolase</keyword>
<dbReference type="GO" id="GO:0046872">
    <property type="term" value="F:metal ion binding"/>
    <property type="evidence" value="ECO:0007669"/>
    <property type="project" value="UniProtKB-KW"/>
</dbReference>
<comment type="subcellular location">
    <subcellularLocation>
        <location evidence="3">Nucleus</location>
        <location evidence="3">PML body</location>
    </subcellularLocation>
</comment>
<evidence type="ECO:0000256" key="5">
    <source>
        <dbReference type="ARBA" id="ARBA00022723"/>
    </source>
</evidence>
<protein>
    <recommendedName>
        <fullName evidence="13">Endonuclease/exonuclease/phosphatase domain-containing protein</fullName>
    </recommendedName>
</protein>
<evidence type="ECO:0000256" key="12">
    <source>
        <dbReference type="SAM" id="Phobius"/>
    </source>
</evidence>
<evidence type="ECO:0000256" key="1">
    <source>
        <dbReference type="ARBA" id="ARBA00001936"/>
    </source>
</evidence>
<evidence type="ECO:0000256" key="2">
    <source>
        <dbReference type="ARBA" id="ARBA00001946"/>
    </source>
</evidence>
<dbReference type="Gene3D" id="3.60.10.10">
    <property type="entry name" value="Endonuclease/exonuclease/phosphatase"/>
    <property type="match status" value="1"/>
</dbReference>
<dbReference type="GO" id="GO:0070260">
    <property type="term" value="F:5'-tyrosyl-DNA phosphodiesterase activity"/>
    <property type="evidence" value="ECO:0007669"/>
    <property type="project" value="TreeGrafter"/>
</dbReference>
<dbReference type="SUPFAM" id="SSF56219">
    <property type="entry name" value="DNase I-like"/>
    <property type="match status" value="1"/>
</dbReference>
<evidence type="ECO:0000313" key="15">
    <source>
        <dbReference type="Proteomes" id="UP000594262"/>
    </source>
</evidence>
<keyword evidence="5" id="KW-0479">Metal-binding</keyword>
<comment type="cofactor">
    <cofactor evidence="2">
        <name>Mg(2+)</name>
        <dbReference type="ChEBI" id="CHEBI:18420"/>
    </cofactor>
</comment>
<dbReference type="InterPro" id="IPR036691">
    <property type="entry name" value="Endo/exonu/phosph_ase_sf"/>
</dbReference>
<evidence type="ECO:0000256" key="9">
    <source>
        <dbReference type="ARBA" id="ARBA00023204"/>
    </source>
</evidence>
<dbReference type="GO" id="GO:0016605">
    <property type="term" value="C:PML body"/>
    <property type="evidence" value="ECO:0007669"/>
    <property type="project" value="UniProtKB-SubCell"/>
</dbReference>
<feature type="region of interest" description="Disordered" evidence="11">
    <location>
        <begin position="310"/>
        <end position="330"/>
    </location>
</feature>
<name>A0A7M5WUQ4_9CNID</name>
<evidence type="ECO:0000259" key="13">
    <source>
        <dbReference type="Pfam" id="PF03372"/>
    </source>
</evidence>
<dbReference type="Proteomes" id="UP000594262">
    <property type="component" value="Unplaced"/>
</dbReference>
<feature type="transmembrane region" description="Helical" evidence="12">
    <location>
        <begin position="28"/>
        <end position="45"/>
    </location>
</feature>
<keyword evidence="6" id="KW-0227">DNA damage</keyword>
<dbReference type="InterPro" id="IPR005135">
    <property type="entry name" value="Endo/exonuclease/phosphatase"/>
</dbReference>
<dbReference type="GO" id="GO:0006302">
    <property type="term" value="P:double-strand break repair"/>
    <property type="evidence" value="ECO:0007669"/>
    <property type="project" value="TreeGrafter"/>
</dbReference>
<organism evidence="14 15">
    <name type="scientific">Clytia hemisphaerica</name>
    <dbReference type="NCBI Taxonomy" id="252671"/>
    <lineage>
        <taxon>Eukaryota</taxon>
        <taxon>Metazoa</taxon>
        <taxon>Cnidaria</taxon>
        <taxon>Hydrozoa</taxon>
        <taxon>Hydroidolina</taxon>
        <taxon>Leptothecata</taxon>
        <taxon>Obeliida</taxon>
        <taxon>Clytiidae</taxon>
        <taxon>Clytia</taxon>
    </lineage>
</organism>
<keyword evidence="8" id="KW-0460">Magnesium</keyword>
<dbReference type="GO" id="GO:0005737">
    <property type="term" value="C:cytoplasm"/>
    <property type="evidence" value="ECO:0007669"/>
    <property type="project" value="TreeGrafter"/>
</dbReference>
<evidence type="ECO:0000256" key="4">
    <source>
        <dbReference type="ARBA" id="ARBA00022722"/>
    </source>
</evidence>
<keyword evidence="9" id="KW-0234">DNA repair</keyword>
<evidence type="ECO:0000256" key="8">
    <source>
        <dbReference type="ARBA" id="ARBA00022842"/>
    </source>
</evidence>
<dbReference type="Pfam" id="PF03372">
    <property type="entry name" value="Exo_endo_phos"/>
    <property type="match status" value="1"/>
</dbReference>
<dbReference type="PANTHER" id="PTHR15822">
    <property type="entry name" value="TRAF AND TNF RECEPTOR-ASSOCIATED PROTEIN"/>
    <property type="match status" value="1"/>
</dbReference>
<comment type="cofactor">
    <cofactor evidence="1">
        <name>Mn(2+)</name>
        <dbReference type="ChEBI" id="CHEBI:29035"/>
    </cofactor>
</comment>
<sequence>MSNNTLICRSAKCKTLKILNISKTMSKTIFIGVAAVVIAGIFYFYNTYDLGVNSFSSEKDKPVATLKGVQYSMMGNKSTTACKDFSVLTWNVWFGTGQKWDAPAKRWVELLHIVVGKKPDVIGFQECTADFLKIVQGHTEFSNLYVALNDKPAHSRYFVMIYKRKELKTLKKDTITFKTQHDRRCEYLDVEKEGAKFRFGTVHIESYVTSPNIREIQMGTIFDVLQDKKAKNKELAFLVGDFNFHETDKENKFIETSQFKDTWRVVHKEAPGYSFESKHNLMNQHAMLVGEGISTPTFLRFKKTFINKKKEKQTNTSKNGVRKLDIDRSS</sequence>
<keyword evidence="12" id="KW-0472">Membrane</keyword>
<feature type="domain" description="Endonuclease/exonuclease/phosphatase" evidence="13">
    <location>
        <begin position="88"/>
        <end position="261"/>
    </location>
</feature>
<keyword evidence="15" id="KW-1185">Reference proteome</keyword>
<evidence type="ECO:0000256" key="7">
    <source>
        <dbReference type="ARBA" id="ARBA00022801"/>
    </source>
</evidence>
<dbReference type="GO" id="GO:0003697">
    <property type="term" value="F:single-stranded DNA binding"/>
    <property type="evidence" value="ECO:0007669"/>
    <property type="project" value="TreeGrafter"/>
</dbReference>